<keyword evidence="2" id="KW-0645">Protease</keyword>
<proteinExistence type="predicted"/>
<accession>A0A6B0V6S8</accession>
<dbReference type="GO" id="GO:0006508">
    <property type="term" value="P:proteolysis"/>
    <property type="evidence" value="ECO:0007669"/>
    <property type="project" value="UniProtKB-KW"/>
</dbReference>
<evidence type="ECO:0000313" key="2">
    <source>
        <dbReference type="EMBL" id="MXU97515.1"/>
    </source>
</evidence>
<protein>
    <submittedName>
        <fullName evidence="2">Putative cathepsin b-like cysteine protease form 1</fullName>
    </submittedName>
</protein>
<name>A0A6B0V6S8_IXORI</name>
<keyword evidence="2" id="KW-0378">Hydrolase</keyword>
<sequence>MLVVLAVALPAEVHALGRWHASGAVRQRTLGVVFAGSERVRLAAVGGAVEATTHESALLPVFPGGRRVSAVAAGTAGVAAVQEVFGRDVHLDLSFAVNADTVRHRLRGTKGPAGTAGGLVADKVNRVAVGPLLPCVEAFREVVRDLFVHELWQAVLLALRVYSQQTPDVAHGDGFVKVSSCLPSYANIVDEVDHLVGQRVPILRMNIASETNYGQEAHDQERPQHVVQMKGPSGPLIYIHLDSLHWDCCSSAVNISLFLSVACRALSTSFSGDS</sequence>
<feature type="signal peptide" evidence="1">
    <location>
        <begin position="1"/>
        <end position="15"/>
    </location>
</feature>
<reference evidence="2" key="1">
    <citation type="submission" date="2019-12" db="EMBL/GenBank/DDBJ databases">
        <title>An insight into the sialome of adult female Ixodes ricinus ticks feeding for 6 days.</title>
        <authorList>
            <person name="Perner J."/>
            <person name="Ribeiro J.M.C."/>
        </authorList>
    </citation>
    <scope>NUCLEOTIDE SEQUENCE</scope>
    <source>
        <strain evidence="2">Semi-engorged</strain>
        <tissue evidence="2">Salivary glands</tissue>
    </source>
</reference>
<dbReference type="AlphaFoldDB" id="A0A6B0V6S8"/>
<dbReference type="GO" id="GO:0008233">
    <property type="term" value="F:peptidase activity"/>
    <property type="evidence" value="ECO:0007669"/>
    <property type="project" value="UniProtKB-KW"/>
</dbReference>
<evidence type="ECO:0000256" key="1">
    <source>
        <dbReference type="SAM" id="SignalP"/>
    </source>
</evidence>
<dbReference type="EMBL" id="GIFC01015432">
    <property type="protein sequence ID" value="MXU97515.1"/>
    <property type="molecule type" value="Transcribed_RNA"/>
</dbReference>
<keyword evidence="1" id="KW-0732">Signal</keyword>
<feature type="chain" id="PRO_5025666507" evidence="1">
    <location>
        <begin position="16"/>
        <end position="274"/>
    </location>
</feature>
<organism evidence="2">
    <name type="scientific">Ixodes ricinus</name>
    <name type="common">Common tick</name>
    <name type="synonym">Acarus ricinus</name>
    <dbReference type="NCBI Taxonomy" id="34613"/>
    <lineage>
        <taxon>Eukaryota</taxon>
        <taxon>Metazoa</taxon>
        <taxon>Ecdysozoa</taxon>
        <taxon>Arthropoda</taxon>
        <taxon>Chelicerata</taxon>
        <taxon>Arachnida</taxon>
        <taxon>Acari</taxon>
        <taxon>Parasitiformes</taxon>
        <taxon>Ixodida</taxon>
        <taxon>Ixodoidea</taxon>
        <taxon>Ixodidae</taxon>
        <taxon>Ixodinae</taxon>
        <taxon>Ixodes</taxon>
    </lineage>
</organism>